<dbReference type="AlphaFoldDB" id="A0A0B5ALD5"/>
<sequence>MKKKREKKHEQKPASLLPENVPLLHEKISLNPNPYPILHPDFLVKLHYIFGIFSRTFFHPFR</sequence>
<evidence type="ECO:0000313" key="2">
    <source>
        <dbReference type="Proteomes" id="UP000031449"/>
    </source>
</evidence>
<organism evidence="1 2">
    <name type="scientific">Jeotgalibacillus malaysiensis</name>
    <dbReference type="NCBI Taxonomy" id="1508404"/>
    <lineage>
        <taxon>Bacteria</taxon>
        <taxon>Bacillati</taxon>
        <taxon>Bacillota</taxon>
        <taxon>Bacilli</taxon>
        <taxon>Bacillales</taxon>
        <taxon>Caryophanaceae</taxon>
        <taxon>Jeotgalibacillus</taxon>
    </lineage>
</organism>
<protein>
    <submittedName>
        <fullName evidence="1">Uncharacterized protein</fullName>
    </submittedName>
</protein>
<gene>
    <name evidence="1" type="ORF">JMA_02100</name>
</gene>
<proteinExistence type="predicted"/>
<dbReference type="HOGENOM" id="CLU_2898177_0_0_9"/>
<dbReference type="Proteomes" id="UP000031449">
    <property type="component" value="Chromosome"/>
</dbReference>
<accession>A0A0B5ALD5</accession>
<dbReference type="BioCyc" id="JESP1508404:G14D9-9427-MONOMER"/>
<evidence type="ECO:0000313" key="1">
    <source>
        <dbReference type="EMBL" id="AJD89527.1"/>
    </source>
</evidence>
<keyword evidence="2" id="KW-1185">Reference proteome</keyword>
<dbReference type="KEGG" id="jeo:JMA_02100"/>
<name>A0A0B5ALD5_9BACL</name>
<dbReference type="EMBL" id="CP009416">
    <property type="protein sequence ID" value="AJD89527.1"/>
    <property type="molecule type" value="Genomic_DNA"/>
</dbReference>
<reference evidence="1 2" key="1">
    <citation type="submission" date="2014-08" db="EMBL/GenBank/DDBJ databases">
        <title>Complete genome of a marine bacteria Jeotgalibacillus malaysiensis.</title>
        <authorList>
            <person name="Yaakop A.S."/>
            <person name="Chan K.-G."/>
            <person name="Goh K.M."/>
        </authorList>
    </citation>
    <scope>NUCLEOTIDE SEQUENCE [LARGE SCALE GENOMIC DNA]</scope>
    <source>
        <strain evidence="1 2">D5</strain>
    </source>
</reference>